<dbReference type="GeneTree" id="ENSGT00390000002231"/>
<dbReference type="Proteomes" id="UP000008672">
    <property type="component" value="Unassembled WGS sequence"/>
</dbReference>
<dbReference type="Ensembl" id="ENSLACT00000003716.1">
    <property type="protein sequence ID" value="ENSLACP00000003683.1"/>
    <property type="gene ID" value="ENSLACG00000003277.1"/>
</dbReference>
<organism evidence="2 3">
    <name type="scientific">Latimeria chalumnae</name>
    <name type="common">Coelacanth</name>
    <dbReference type="NCBI Taxonomy" id="7897"/>
    <lineage>
        <taxon>Eukaryota</taxon>
        <taxon>Metazoa</taxon>
        <taxon>Chordata</taxon>
        <taxon>Craniata</taxon>
        <taxon>Vertebrata</taxon>
        <taxon>Euteleostomi</taxon>
        <taxon>Coelacanthiformes</taxon>
        <taxon>Coelacanthidae</taxon>
        <taxon>Latimeria</taxon>
    </lineage>
</organism>
<evidence type="ECO:0000313" key="3">
    <source>
        <dbReference type="Proteomes" id="UP000008672"/>
    </source>
</evidence>
<dbReference type="EMBL" id="AFYH01246600">
    <property type="status" value="NOT_ANNOTATED_CDS"/>
    <property type="molecule type" value="Genomic_DNA"/>
</dbReference>
<gene>
    <name evidence="2" type="primary">LOC102351037</name>
</gene>
<sequence length="252" mass="29247">NKEAKLLLHNKFVAILGDSIQRSVYKDLVVVLQKNAYASNKQLKSKGELNFEHDFLVEGGVLGEQTNGTGYREVRQYRTDHHLVRFYFLTRVYSKYVESVLLDFQAGPQPDVLIINSCIWDISRYGREPMEDYKNNLEKLFTRLDEILLPECLVIWNMAMPLGKKISGGFLIPELQHLDQTLRFDVIAANFYSATMADSYKFDVLDLHYHFRFELQNRVKDGIHWNPIAHRQISNLLLSHIAEAWSVEVPSV</sequence>
<evidence type="ECO:0000313" key="2">
    <source>
        <dbReference type="Ensembl" id="ENSLACP00000003683.1"/>
    </source>
</evidence>
<dbReference type="Gene3D" id="3.40.50.1110">
    <property type="entry name" value="SGNH hydrolase"/>
    <property type="match status" value="1"/>
</dbReference>
<dbReference type="PANTHER" id="PTHR14469:SF0">
    <property type="entry name" value="FAMILY WITH SEQUENCE SIMILARITY 113"/>
    <property type="match status" value="1"/>
</dbReference>
<dbReference type="STRING" id="7897.ENSLACP00000003683"/>
<name>H3A212_LATCH</name>
<keyword evidence="3" id="KW-1185">Reference proteome</keyword>
<dbReference type="HOGENOM" id="CLU_087156_0_0_1"/>
<dbReference type="SUPFAM" id="SSF52266">
    <property type="entry name" value="SGNH hydrolase"/>
    <property type="match status" value="1"/>
</dbReference>
<reference evidence="2" key="3">
    <citation type="submission" date="2025-09" db="UniProtKB">
        <authorList>
            <consortium name="Ensembl"/>
        </authorList>
    </citation>
    <scope>IDENTIFICATION</scope>
</reference>
<dbReference type="InterPro" id="IPR036514">
    <property type="entry name" value="SGNH_hydro_sf"/>
</dbReference>
<dbReference type="PANTHER" id="PTHR14469">
    <property type="entry name" value="SARCOMA ANTIGEN NY-SAR-23"/>
    <property type="match status" value="1"/>
</dbReference>
<protein>
    <submittedName>
        <fullName evidence="2">Family with sequence similarity 113</fullName>
    </submittedName>
</protein>
<dbReference type="eggNOG" id="ENOG502QVBZ">
    <property type="taxonomic scope" value="Eukaryota"/>
</dbReference>
<dbReference type="FunCoup" id="H3A212">
    <property type="interactions" value="365"/>
</dbReference>
<dbReference type="EMBL" id="AFYH01246599">
    <property type="status" value="NOT_ANNOTATED_CDS"/>
    <property type="molecule type" value="Genomic_DNA"/>
</dbReference>
<reference evidence="3" key="1">
    <citation type="submission" date="2011-08" db="EMBL/GenBank/DDBJ databases">
        <title>The draft genome of Latimeria chalumnae.</title>
        <authorList>
            <person name="Di Palma F."/>
            <person name="Alfoldi J."/>
            <person name="Johnson J."/>
            <person name="Berlin A."/>
            <person name="Gnerre S."/>
            <person name="Jaffe D."/>
            <person name="MacCallum I."/>
            <person name="Young S."/>
            <person name="Walker B.J."/>
            <person name="Lander E."/>
            <person name="Lindblad-Toh K."/>
        </authorList>
    </citation>
    <scope>NUCLEOTIDE SEQUENCE [LARGE SCALE GENOMIC DNA]</scope>
    <source>
        <strain evidence="3">Wild caught</strain>
    </source>
</reference>
<proteinExistence type="inferred from homology"/>
<comment type="similarity">
    <text evidence="1">Belongs to the PC-esterase family.</text>
</comment>
<dbReference type="OMA" id="DFRAGPQ"/>
<dbReference type="AlphaFoldDB" id="H3A212"/>
<reference evidence="2" key="2">
    <citation type="submission" date="2025-08" db="UniProtKB">
        <authorList>
            <consortium name="Ensembl"/>
        </authorList>
    </citation>
    <scope>IDENTIFICATION</scope>
</reference>
<dbReference type="InParanoid" id="H3A212"/>
<evidence type="ECO:0000256" key="1">
    <source>
        <dbReference type="ARBA" id="ARBA00037957"/>
    </source>
</evidence>
<accession>H3A212</accession>